<comment type="caution">
    <text evidence="4">The sequence shown here is derived from an EMBL/GenBank/DDBJ whole genome shotgun (WGS) entry which is preliminary data.</text>
</comment>
<dbReference type="PROSITE" id="PS00028">
    <property type="entry name" value="ZINC_FINGER_C2H2_1"/>
    <property type="match status" value="2"/>
</dbReference>
<feature type="region of interest" description="Disordered" evidence="2">
    <location>
        <begin position="1"/>
        <end position="27"/>
    </location>
</feature>
<dbReference type="PROSITE" id="PS50157">
    <property type="entry name" value="ZINC_FINGER_C2H2_2"/>
    <property type="match status" value="1"/>
</dbReference>
<feature type="compositionally biased region" description="Basic residues" evidence="2">
    <location>
        <begin position="116"/>
        <end position="136"/>
    </location>
</feature>
<name>A0AAD6XT60_9AGAR</name>
<evidence type="ECO:0000256" key="1">
    <source>
        <dbReference type="PROSITE-ProRule" id="PRU00042"/>
    </source>
</evidence>
<dbReference type="InterPro" id="IPR036236">
    <property type="entry name" value="Znf_C2H2_sf"/>
</dbReference>
<gene>
    <name evidence="4" type="ORF">B0H15DRAFT_988527</name>
</gene>
<evidence type="ECO:0000313" key="4">
    <source>
        <dbReference type="EMBL" id="KAJ7085509.1"/>
    </source>
</evidence>
<reference evidence="4" key="1">
    <citation type="submission" date="2023-03" db="EMBL/GenBank/DDBJ databases">
        <title>Massive genome expansion in bonnet fungi (Mycena s.s.) driven by repeated elements and novel gene families across ecological guilds.</title>
        <authorList>
            <consortium name="Lawrence Berkeley National Laboratory"/>
            <person name="Harder C.B."/>
            <person name="Miyauchi S."/>
            <person name="Viragh M."/>
            <person name="Kuo A."/>
            <person name="Thoen E."/>
            <person name="Andreopoulos B."/>
            <person name="Lu D."/>
            <person name="Skrede I."/>
            <person name="Drula E."/>
            <person name="Henrissat B."/>
            <person name="Morin E."/>
            <person name="Kohler A."/>
            <person name="Barry K."/>
            <person name="LaButti K."/>
            <person name="Morin E."/>
            <person name="Salamov A."/>
            <person name="Lipzen A."/>
            <person name="Mereny Z."/>
            <person name="Hegedus B."/>
            <person name="Baldrian P."/>
            <person name="Stursova M."/>
            <person name="Weitz H."/>
            <person name="Taylor A."/>
            <person name="Grigoriev I.V."/>
            <person name="Nagy L.G."/>
            <person name="Martin F."/>
            <person name="Kauserud H."/>
        </authorList>
    </citation>
    <scope>NUCLEOTIDE SEQUENCE</scope>
    <source>
        <strain evidence="4">CBHHK173m</strain>
    </source>
</reference>
<dbReference type="SMART" id="SM00355">
    <property type="entry name" value="ZnF_C2H2"/>
    <property type="match status" value="3"/>
</dbReference>
<keyword evidence="1" id="KW-0479">Metal-binding</keyword>
<keyword evidence="1" id="KW-0863">Zinc-finger</keyword>
<evidence type="ECO:0000313" key="5">
    <source>
        <dbReference type="Proteomes" id="UP001222325"/>
    </source>
</evidence>
<dbReference type="GO" id="GO:0008270">
    <property type="term" value="F:zinc ion binding"/>
    <property type="evidence" value="ECO:0007669"/>
    <property type="project" value="UniProtKB-KW"/>
</dbReference>
<feature type="domain" description="C2H2-type" evidence="3">
    <location>
        <begin position="95"/>
        <end position="119"/>
    </location>
</feature>
<evidence type="ECO:0000259" key="3">
    <source>
        <dbReference type="PROSITE" id="PS50157"/>
    </source>
</evidence>
<proteinExistence type="predicted"/>
<dbReference type="AlphaFoldDB" id="A0AAD6XT60"/>
<feature type="compositionally biased region" description="Low complexity" evidence="2">
    <location>
        <begin position="150"/>
        <end position="160"/>
    </location>
</feature>
<dbReference type="Gene3D" id="3.30.160.60">
    <property type="entry name" value="Classic Zinc Finger"/>
    <property type="match status" value="1"/>
</dbReference>
<feature type="compositionally biased region" description="Pro residues" evidence="2">
    <location>
        <begin position="140"/>
        <end position="149"/>
    </location>
</feature>
<keyword evidence="5" id="KW-1185">Reference proteome</keyword>
<feature type="region of interest" description="Disordered" evidence="2">
    <location>
        <begin position="295"/>
        <end position="325"/>
    </location>
</feature>
<dbReference type="EMBL" id="JARJCN010000034">
    <property type="protein sequence ID" value="KAJ7085509.1"/>
    <property type="molecule type" value="Genomic_DNA"/>
</dbReference>
<accession>A0AAD6XT60</accession>
<sequence>MPASRTTKPKLPRKMPQSGKPPPSTPRRLCCLHPGCIWSFEKQHDLNRHSRKHLSPAERKAHEISCPHPGCPHTTLQRSNMNTHVRTAHTREAVLVCPDCEARFMDPAGLTMHRKQAHSYIPRRRSARAPVARRHSPYPALYPPTPSPGPSSSSSSASSPELALQSWAPSSTFAPSLAPASYDSAYIDDYEPTYPDLYYSEPAPAPTANWLDPAAFAAPYATGFDATCPTDFDTSSAFGAPRATDPDAEFFYHFLPFAQPVGRTPRPGTTAAYPAADLEFFRLLRQRATYAAPKGASTVSREGLRGGFDSTSKTPLSGPSKATEREGLSALGSAITRVLVAGRFRASRFPLSTLNGSRRPCRLSPLVASFGQLSGSV</sequence>
<organism evidence="4 5">
    <name type="scientific">Mycena belliarum</name>
    <dbReference type="NCBI Taxonomy" id="1033014"/>
    <lineage>
        <taxon>Eukaryota</taxon>
        <taxon>Fungi</taxon>
        <taxon>Dikarya</taxon>
        <taxon>Basidiomycota</taxon>
        <taxon>Agaricomycotina</taxon>
        <taxon>Agaricomycetes</taxon>
        <taxon>Agaricomycetidae</taxon>
        <taxon>Agaricales</taxon>
        <taxon>Marasmiineae</taxon>
        <taxon>Mycenaceae</taxon>
        <taxon>Mycena</taxon>
    </lineage>
</organism>
<dbReference type="InterPro" id="IPR013087">
    <property type="entry name" value="Znf_C2H2_type"/>
</dbReference>
<dbReference type="SUPFAM" id="SSF57667">
    <property type="entry name" value="beta-beta-alpha zinc fingers"/>
    <property type="match status" value="1"/>
</dbReference>
<keyword evidence="1" id="KW-0862">Zinc</keyword>
<dbReference type="Proteomes" id="UP001222325">
    <property type="component" value="Unassembled WGS sequence"/>
</dbReference>
<feature type="region of interest" description="Disordered" evidence="2">
    <location>
        <begin position="116"/>
        <end position="160"/>
    </location>
</feature>
<protein>
    <recommendedName>
        <fullName evidence="3">C2H2-type domain-containing protein</fullName>
    </recommendedName>
</protein>
<evidence type="ECO:0000256" key="2">
    <source>
        <dbReference type="SAM" id="MobiDB-lite"/>
    </source>
</evidence>